<dbReference type="Pfam" id="PF20209">
    <property type="entry name" value="DUF6570"/>
    <property type="match status" value="1"/>
</dbReference>
<dbReference type="InterPro" id="IPR027417">
    <property type="entry name" value="P-loop_NTPase"/>
</dbReference>
<keyword evidence="1" id="KW-0347">Helicase</keyword>
<keyword evidence="1" id="KW-0233">DNA recombination</keyword>
<dbReference type="InterPro" id="IPR046700">
    <property type="entry name" value="DUF6570"/>
</dbReference>
<evidence type="ECO:0000259" key="3">
    <source>
        <dbReference type="Pfam" id="PF05970"/>
    </source>
</evidence>
<dbReference type="EC" id="5.6.2.3" evidence="1"/>
<feature type="region of interest" description="Disordered" evidence="2">
    <location>
        <begin position="297"/>
        <end position="339"/>
    </location>
</feature>
<feature type="region of interest" description="Disordered" evidence="2">
    <location>
        <begin position="759"/>
        <end position="845"/>
    </location>
</feature>
<dbReference type="EMBL" id="JAWRVI010000087">
    <property type="protein sequence ID" value="KAK4078073.1"/>
    <property type="molecule type" value="Genomic_DNA"/>
</dbReference>
<comment type="catalytic activity">
    <reaction evidence="1">
        <text>ATP + H2O = ADP + phosphate + H(+)</text>
        <dbReference type="Rhea" id="RHEA:13065"/>
        <dbReference type="ChEBI" id="CHEBI:15377"/>
        <dbReference type="ChEBI" id="CHEBI:15378"/>
        <dbReference type="ChEBI" id="CHEBI:30616"/>
        <dbReference type="ChEBI" id="CHEBI:43474"/>
        <dbReference type="ChEBI" id="CHEBI:456216"/>
        <dbReference type="EC" id="5.6.2.3"/>
    </reaction>
</comment>
<name>A0ABR0BHV7_PURLI</name>
<dbReference type="Pfam" id="PF14214">
    <property type="entry name" value="Helitron_like_N"/>
    <property type="match status" value="1"/>
</dbReference>
<dbReference type="InterPro" id="IPR051055">
    <property type="entry name" value="PIF1_helicase"/>
</dbReference>
<dbReference type="Pfam" id="PF05970">
    <property type="entry name" value="PIF1"/>
    <property type="match status" value="1"/>
</dbReference>
<organism evidence="6 7">
    <name type="scientific">Purpureocillium lilacinum</name>
    <name type="common">Paecilomyces lilacinus</name>
    <dbReference type="NCBI Taxonomy" id="33203"/>
    <lineage>
        <taxon>Eukaryota</taxon>
        <taxon>Fungi</taxon>
        <taxon>Dikarya</taxon>
        <taxon>Ascomycota</taxon>
        <taxon>Pezizomycotina</taxon>
        <taxon>Sordariomycetes</taxon>
        <taxon>Hypocreomycetidae</taxon>
        <taxon>Hypocreales</taxon>
        <taxon>Ophiocordycipitaceae</taxon>
        <taxon>Purpureocillium</taxon>
    </lineage>
</organism>
<comment type="cofactor">
    <cofactor evidence="1">
        <name>Mg(2+)</name>
        <dbReference type="ChEBI" id="CHEBI:18420"/>
    </cofactor>
</comment>
<evidence type="ECO:0000259" key="5">
    <source>
        <dbReference type="Pfam" id="PF20209"/>
    </source>
</evidence>
<protein>
    <recommendedName>
        <fullName evidence="1">ATP-dependent DNA helicase</fullName>
        <ecNumber evidence="1">5.6.2.3</ecNumber>
    </recommendedName>
</protein>
<comment type="caution">
    <text evidence="6">The sequence shown here is derived from an EMBL/GenBank/DDBJ whole genome shotgun (WGS) entry which is preliminary data.</text>
</comment>
<dbReference type="SUPFAM" id="SSF52540">
    <property type="entry name" value="P-loop containing nucleoside triphosphate hydrolases"/>
    <property type="match status" value="1"/>
</dbReference>
<feature type="region of interest" description="Disordered" evidence="2">
    <location>
        <begin position="141"/>
        <end position="186"/>
    </location>
</feature>
<feature type="region of interest" description="Disordered" evidence="2">
    <location>
        <begin position="870"/>
        <end position="889"/>
    </location>
</feature>
<gene>
    <name evidence="6" type="ORF">Purlil1_12094</name>
</gene>
<evidence type="ECO:0000259" key="4">
    <source>
        <dbReference type="Pfam" id="PF14214"/>
    </source>
</evidence>
<feature type="compositionally biased region" description="Low complexity" evidence="2">
    <location>
        <begin position="298"/>
        <end position="310"/>
    </location>
</feature>
<feature type="compositionally biased region" description="Gly residues" evidence="2">
    <location>
        <begin position="1386"/>
        <end position="1395"/>
    </location>
</feature>
<dbReference type="Gene3D" id="3.40.50.300">
    <property type="entry name" value="P-loop containing nucleotide triphosphate hydrolases"/>
    <property type="match status" value="1"/>
</dbReference>
<feature type="compositionally biased region" description="Polar residues" evidence="2">
    <location>
        <begin position="816"/>
        <end position="839"/>
    </location>
</feature>
<feature type="domain" description="DUF6570" evidence="5">
    <location>
        <begin position="612"/>
        <end position="735"/>
    </location>
</feature>
<comment type="similarity">
    <text evidence="1">Belongs to the helicase family.</text>
</comment>
<evidence type="ECO:0000313" key="6">
    <source>
        <dbReference type="EMBL" id="KAK4078073.1"/>
    </source>
</evidence>
<feature type="region of interest" description="Disordered" evidence="2">
    <location>
        <begin position="369"/>
        <end position="392"/>
    </location>
</feature>
<accession>A0ABR0BHV7</accession>
<feature type="region of interest" description="Disordered" evidence="2">
    <location>
        <begin position="1383"/>
        <end position="1402"/>
    </location>
</feature>
<feature type="compositionally biased region" description="Basic residues" evidence="2">
    <location>
        <begin position="372"/>
        <end position="384"/>
    </location>
</feature>
<keyword evidence="1" id="KW-0227">DNA damage</keyword>
<feature type="domain" description="Helitron helicase-like" evidence="4">
    <location>
        <begin position="965"/>
        <end position="1182"/>
    </location>
</feature>
<dbReference type="InterPro" id="IPR025476">
    <property type="entry name" value="Helitron_helicase-like"/>
</dbReference>
<evidence type="ECO:0000256" key="2">
    <source>
        <dbReference type="SAM" id="MobiDB-lite"/>
    </source>
</evidence>
<dbReference type="InterPro" id="IPR010285">
    <property type="entry name" value="DNA_helicase_pif1-like_DEAD"/>
</dbReference>
<dbReference type="PANTHER" id="PTHR47642">
    <property type="entry name" value="ATP-DEPENDENT DNA HELICASE"/>
    <property type="match status" value="1"/>
</dbReference>
<feature type="compositionally biased region" description="Basic residues" evidence="2">
    <location>
        <begin position="144"/>
        <end position="157"/>
    </location>
</feature>
<keyword evidence="1" id="KW-0067">ATP-binding</keyword>
<evidence type="ECO:0000256" key="1">
    <source>
        <dbReference type="RuleBase" id="RU363044"/>
    </source>
</evidence>
<keyword evidence="1" id="KW-0378">Hydrolase</keyword>
<feature type="region of interest" description="Disordered" evidence="2">
    <location>
        <begin position="2040"/>
        <end position="2060"/>
    </location>
</feature>
<feature type="region of interest" description="Disordered" evidence="2">
    <location>
        <begin position="1635"/>
        <end position="1663"/>
    </location>
</feature>
<dbReference type="PANTHER" id="PTHR47642:SF5">
    <property type="entry name" value="ATP-DEPENDENT DNA HELICASE"/>
    <property type="match status" value="1"/>
</dbReference>
<keyword evidence="1" id="KW-0547">Nucleotide-binding</keyword>
<keyword evidence="7" id="KW-1185">Reference proteome</keyword>
<feature type="compositionally biased region" description="Acidic residues" evidence="2">
    <location>
        <begin position="777"/>
        <end position="787"/>
    </location>
</feature>
<feature type="compositionally biased region" description="Basic and acidic residues" evidence="2">
    <location>
        <begin position="794"/>
        <end position="808"/>
    </location>
</feature>
<reference evidence="6 7" key="1">
    <citation type="journal article" date="2024" name="Microbiol. Resour. Announc.">
        <title>Genome annotations for the ascomycete fungi Trichoderma harzianum, Trichoderma aggressivum, and Purpureocillium lilacinum.</title>
        <authorList>
            <person name="Beijen E.P.W."/>
            <person name="Ohm R.A."/>
        </authorList>
    </citation>
    <scope>NUCLEOTIDE SEQUENCE [LARGE SCALE GENOMIC DNA]</scope>
    <source>
        <strain evidence="6 7">CBS 150709</strain>
    </source>
</reference>
<dbReference type="Proteomes" id="UP001287286">
    <property type="component" value="Unassembled WGS sequence"/>
</dbReference>
<sequence>MAVTLSMRAVEAATMDFDWGEGLAPGDAEDFRNISVYRRPCAVNRRRPDGHSIMDASAVWASEHVSRAGTCTLSVAAGQSGLGEEPARSGVDVVAAAEKARDALANGLERLSRSRSTFRRIQPKPSTVGQTALRQHAEAIVRTLPKRPQRGGRRPKRSERSGSPARGGTSGHQIPNRPRNEDGQRAQTYPAAGASAWLPALPGERAMLDTATLDRQLFHRHFLPRETGGGDGEAAPGEVAALGGHQALALKAILPKQVAAEDVMRGDQVVARIARELPKGHQGEVRLARATRFFSGNSSAAGSAPHAAPPRNRDVTARGYTSTASDPRILLGGAAPQPEGGDSLLFHRHRVPKNSHEMHQDGDAVVAAPSRERRRTVPVHRSKSRTREDGQSLTQAIFPRDLESAGAAGDLDMAGWSLPRPGQAGPVPEEACQPRRIEASETTLLRPKRKRSFYARREQGPTKRSRTAVRRERGRELQVEDLTSALRVLEEEFASKQSLSNERSWCAPIPHERKVSTVRDFYQAFHDASTLPIRTCMICYRKRTEKELGEVAWDRWLSSCVPKRDRTPFSCRSCFPEGGAVSACAECVRCLARGTLSQAAQLHSRLGCEHMFPEELKGLTPVEEKLISPNSCYGFVARHSISGGQKQSARYPRHVKGHITVFPNNVQELATKVLPHPLVRVMDEIHVSWQGAEKPGPSDLSGLLSVRRRVVERALVWLKENNPHYAEIEIDVAEMDSWGAPAHGVPSFVYDRMERNEPSAWEKTRTAHVVPPTDRAMDDEGSVEIEDILTALRQGKDPPRCETGRSGENEADESQAESTTEPDQTNSPTNPINEVTSSGMFALDGPPDVPDVDKLRFACNAVAEGADNGKRGPRTWVGSAREGGTGQLDGMEPYIRVSRGDDFADSFDTSFFAKTFPTLLPFGTGGPRLAAEATLEPGWGATDMGGAEAMARDLLSSRNMSLRTWADIVLRRHGGRFAIHHIFAFLVFNMGVRSRNRRVSMLSVTRKNFRKVERIVRSLTAERLRAASGELESSGRTTDEGVKELLRSLSLYGYRQPMSRELRLSMRHKIHALIVRYGVPAIWFTINPNDITNPVKLRLAAHRTRDPEAAEEFLRSLDMSFKRMRLSVSDPMSSAMFFHRELTLFFEHYVKVGEESVFGRISQYYGAVETNERGALHVHGLLWLHGNLHLSSMLADTDGDEQAAHRERITQYIDSVFCEDLDQEGYCAVQAERSVTSDISSLVENAEQFSAAFDEEANFCAGATQIHTHSPTCVKYSLGDKRRNGNLCRFKAPWRLVEKTAFTPDGVLQIRRTHPMVNRWNKAIAVGLRHNHDISFIATQRKTMALVYYVTNYATKVEDPTWKRVAAAAELLPVISATGQQAAGANGEGGAGAGNEGDDGTKNKTRQFLMRVANRIFTERPLSQVEVVAHLLGYTSEFTNASAWAYLNVSVLYWHVFRRWRHLRQQSGTAIAHASVDESIVVEEAGQRINFAEAYHHRGEVLRGLCLYDYVSLVRLQRVGSDGYSGTWGEVPFENGWAPGKDWVQVLRRPGKHAVVCLDGYLSKDFEQDDDESAHRRAAVQHLALFVPWENFLGEEQGDINGIWTAARDVLGRRISCLVDNVQLLRRSAEDAKRDAKQWEATAGDGHGSDPQTEEAGAGRADEEAVRAYQSDNVGSATRLIDVVRSAASANQITAGSRELSAMMEQLCRFQQSALSSTAELQAATAGEHGEKRITMPGRACSGAAVPPQAQVRAIKSQQICASRERVKRIQGMQGMGDAHGTDRSAAAQSVLAGFGEGDILITHADANETAGDTSVASVDVRFGPSTSFVEAGKDLAARLTLNKKQGVALLVICRHLDSLRESGRGDGSQLCQFVGGEGGTGKSRVIEALVALFAAKGISSRLLITATSGTAAARVNGITIHSACGFTKDQGPGSNAAKDLDGVRLPKQAERFIHGQSRMDWQEKDVLVIDEVSMLGARTLYAVNEQLCRLRGSQQDFGGIPIVLLCGDFHQFRPVQERSILLPSAAVSWDVDNTFRAEQRAEDSRSAPHGAKNWLVEGE</sequence>
<proteinExistence type="inferred from homology"/>
<feature type="domain" description="DNA helicase Pif1-like DEAD-box helicase" evidence="3">
    <location>
        <begin position="1873"/>
        <end position="2019"/>
    </location>
</feature>
<keyword evidence="1" id="KW-0234">DNA repair</keyword>
<evidence type="ECO:0000313" key="7">
    <source>
        <dbReference type="Proteomes" id="UP001287286"/>
    </source>
</evidence>